<evidence type="ECO:0000313" key="3">
    <source>
        <dbReference type="Proteomes" id="UP001194469"/>
    </source>
</evidence>
<dbReference type="Pfam" id="PF01966">
    <property type="entry name" value="HD"/>
    <property type="match status" value="1"/>
</dbReference>
<dbReference type="RefSeq" id="WP_196609859.1">
    <property type="nucleotide sequence ID" value="NZ_VRYY01000376.1"/>
</dbReference>
<accession>A0ABS0J6M4</accession>
<dbReference type="PANTHER" id="PTHR45228">
    <property type="entry name" value="CYCLIC DI-GMP PHOSPHODIESTERASE TM_0186-RELATED"/>
    <property type="match status" value="1"/>
</dbReference>
<evidence type="ECO:0000313" key="2">
    <source>
        <dbReference type="EMBL" id="MBG3877790.1"/>
    </source>
</evidence>
<gene>
    <name evidence="2" type="ORF">FVW20_12410</name>
</gene>
<protein>
    <submittedName>
        <fullName evidence="2">HD domain-containing protein</fullName>
    </submittedName>
</protein>
<dbReference type="InterPro" id="IPR052020">
    <property type="entry name" value="Cyclic_di-GMP/3'3'-cGAMP_PDE"/>
</dbReference>
<dbReference type="SUPFAM" id="SSF109604">
    <property type="entry name" value="HD-domain/PDEase-like"/>
    <property type="match status" value="2"/>
</dbReference>
<reference evidence="2 3" key="1">
    <citation type="submission" date="2019-08" db="EMBL/GenBank/DDBJ databases">
        <authorList>
            <person name="Luo N."/>
        </authorList>
    </citation>
    <scope>NUCLEOTIDE SEQUENCE [LARGE SCALE GENOMIC DNA]</scope>
    <source>
        <strain evidence="2 3">NCIMB 9442</strain>
    </source>
</reference>
<dbReference type="Proteomes" id="UP001194469">
    <property type="component" value="Unassembled WGS sequence"/>
</dbReference>
<name>A0ABS0J6M4_9BACT</name>
<evidence type="ECO:0000259" key="1">
    <source>
        <dbReference type="PROSITE" id="PS51832"/>
    </source>
</evidence>
<dbReference type="InterPro" id="IPR003607">
    <property type="entry name" value="HD/PDEase_dom"/>
</dbReference>
<proteinExistence type="predicted"/>
<feature type="domain" description="HD-GYP" evidence="1">
    <location>
        <begin position="210"/>
        <end position="406"/>
    </location>
</feature>
<organism evidence="2 3">
    <name type="scientific">Nitratidesulfovibrio oxamicus</name>
    <dbReference type="NCBI Taxonomy" id="32016"/>
    <lineage>
        <taxon>Bacteria</taxon>
        <taxon>Pseudomonadati</taxon>
        <taxon>Thermodesulfobacteriota</taxon>
        <taxon>Desulfovibrionia</taxon>
        <taxon>Desulfovibrionales</taxon>
        <taxon>Desulfovibrionaceae</taxon>
        <taxon>Nitratidesulfovibrio</taxon>
    </lineage>
</organism>
<dbReference type="CDD" id="cd00077">
    <property type="entry name" value="HDc"/>
    <property type="match status" value="2"/>
</dbReference>
<dbReference type="EMBL" id="VRYY01000376">
    <property type="protein sequence ID" value="MBG3877790.1"/>
    <property type="molecule type" value="Genomic_DNA"/>
</dbReference>
<dbReference type="InterPro" id="IPR037522">
    <property type="entry name" value="HD_GYP_dom"/>
</dbReference>
<dbReference type="Gene3D" id="1.10.3210.10">
    <property type="entry name" value="Hypothetical protein af1432"/>
    <property type="match status" value="2"/>
</dbReference>
<comment type="caution">
    <text evidence="2">The sequence shown here is derived from an EMBL/GenBank/DDBJ whole genome shotgun (WGS) entry which is preliminary data.</text>
</comment>
<dbReference type="PROSITE" id="PS51832">
    <property type="entry name" value="HD_GYP"/>
    <property type="match status" value="1"/>
</dbReference>
<dbReference type="SMART" id="SM00471">
    <property type="entry name" value="HDc"/>
    <property type="match status" value="2"/>
</dbReference>
<sequence length="418" mass="45960">MYSGISVDLSDMLLSISEALDLASPSLSQHQLRVAFVAWELAEALDLPQKDKETLFIASLLHDVGALSPEDKLDVRASRVESMDEHCAVGAGLLAQGPGLAEAAEVVRLHHATLPELDSHGPDQRVGLLAQIVLLADTLERSMDRRIYVLHQHDDLTAEIRRMSGCAIDRRVVEAFLLVSGRDEFWLNLVSPRLFTFLSERNPCRRLQLDLDGVRSWSLLVREIIDFRSPFTATHSAGVSASAGALARAFGLPEPEARLMEIAGNLHDLGKMVVPNAILEKAGPLTDEEFAVMRQHTYHTYLVLNSMHGLGGIAEWAAFHHEKLDGSGYPFRIGAGGLSIGSRIMAVADMCTALAEDRPYRAGMHRDKIIDVLRDGVRRGLLDRAVVATLESRRDEIIDTAAAAQGKARSKFAHHVRR</sequence>
<dbReference type="Pfam" id="PF13487">
    <property type="entry name" value="HD_5"/>
    <property type="match status" value="1"/>
</dbReference>
<dbReference type="InterPro" id="IPR006674">
    <property type="entry name" value="HD_domain"/>
</dbReference>
<keyword evidence="3" id="KW-1185">Reference proteome</keyword>
<dbReference type="PANTHER" id="PTHR45228:SF5">
    <property type="entry name" value="CYCLIC DI-GMP PHOSPHODIESTERASE VC_1348-RELATED"/>
    <property type="match status" value="1"/>
</dbReference>